<dbReference type="EMBL" id="JALJXV010000002">
    <property type="protein sequence ID" value="MCP1673613.1"/>
    <property type="molecule type" value="Genomic_DNA"/>
</dbReference>
<dbReference type="Pfam" id="PF11749">
    <property type="entry name" value="DUF3305"/>
    <property type="match status" value="1"/>
</dbReference>
<evidence type="ECO:0008006" key="3">
    <source>
        <dbReference type="Google" id="ProtNLM"/>
    </source>
</evidence>
<accession>A0AAE3G1S9</accession>
<reference evidence="1" key="1">
    <citation type="submission" date="2022-03" db="EMBL/GenBank/DDBJ databases">
        <title>Genomic Encyclopedia of Type Strains, Phase III (KMG-III): the genomes of soil and plant-associated and newly described type strains.</title>
        <authorList>
            <person name="Whitman W."/>
        </authorList>
    </citation>
    <scope>NUCLEOTIDE SEQUENCE</scope>
    <source>
        <strain evidence="1">ANL 6-2</strain>
    </source>
</reference>
<keyword evidence="2" id="KW-1185">Reference proteome</keyword>
<comment type="caution">
    <text evidence="1">The sequence shown here is derived from an EMBL/GenBank/DDBJ whole genome shotgun (WGS) entry which is preliminary data.</text>
</comment>
<organism evidence="1 2">
    <name type="scientific">Natronocella acetinitrilica</name>
    <dbReference type="NCBI Taxonomy" id="414046"/>
    <lineage>
        <taxon>Bacteria</taxon>
        <taxon>Pseudomonadati</taxon>
        <taxon>Pseudomonadota</taxon>
        <taxon>Gammaproteobacteria</taxon>
        <taxon>Chromatiales</taxon>
        <taxon>Ectothiorhodospiraceae</taxon>
        <taxon>Natronocella</taxon>
    </lineage>
</organism>
<dbReference type="AlphaFoldDB" id="A0AAE3G1S9"/>
<protein>
    <recommendedName>
        <fullName evidence="3">DUF3305 domain-containing protein</fullName>
    </recommendedName>
</protein>
<name>A0AAE3G1S9_9GAMM</name>
<evidence type="ECO:0000313" key="2">
    <source>
        <dbReference type="Proteomes" id="UP001205843"/>
    </source>
</evidence>
<proteinExistence type="predicted"/>
<dbReference type="InterPro" id="IPR021736">
    <property type="entry name" value="DUF3305"/>
</dbReference>
<gene>
    <name evidence="1" type="ORF">J2T57_000712</name>
</gene>
<evidence type="ECO:0000313" key="1">
    <source>
        <dbReference type="EMBL" id="MCP1673613.1"/>
    </source>
</evidence>
<dbReference type="Proteomes" id="UP001205843">
    <property type="component" value="Unassembled WGS sequence"/>
</dbReference>
<dbReference type="RefSeq" id="WP_253474329.1">
    <property type="nucleotide sequence ID" value="NZ_JALJXV010000002.1"/>
</dbReference>
<sequence length="188" mass="20960">MEQPSQSEWSGLKELPVAVVVGAPAGEARGDHRRWQIGGVLVGERFGSDTREKVLMRSGPDGELFMWRGLRIRLERSEAEDYFLNLAEETPVVYVVVRWTDDNELLPVEVTVSLGEAQAMDSTDLRSVDEAVRTVPMPPEVGVWLAEFAAKHYVPRKKKKRGKKRSSALYDAAVGDFSPDDDWSGGTK</sequence>